<protein>
    <recommendedName>
        <fullName evidence="5">GGDEF domain-containing protein</fullName>
    </recommendedName>
</protein>
<keyword evidence="4" id="KW-1185">Reference proteome</keyword>
<evidence type="ECO:0000313" key="2">
    <source>
        <dbReference type="EMBL" id="QDV86971.1"/>
    </source>
</evidence>
<keyword evidence="1" id="KW-1133">Transmembrane helix</keyword>
<dbReference type="RefSeq" id="WP_145218490.1">
    <property type="nucleotide sequence ID" value="NZ_CP036432.1"/>
</dbReference>
<proteinExistence type="predicted"/>
<evidence type="ECO:0000256" key="1">
    <source>
        <dbReference type="SAM" id="Phobius"/>
    </source>
</evidence>
<reference evidence="2 4" key="1">
    <citation type="submission" date="2019-02" db="EMBL/GenBank/DDBJ databases">
        <title>Deep-cultivation of Planctomycetes and their phenomic and genomic characterization uncovers novel biology.</title>
        <authorList>
            <person name="Wiegand S."/>
            <person name="Jogler M."/>
            <person name="Boedeker C."/>
            <person name="Pinto D."/>
            <person name="Vollmers J."/>
            <person name="Rivas-Marin E."/>
            <person name="Kohn T."/>
            <person name="Peeters S.H."/>
            <person name="Heuer A."/>
            <person name="Rast P."/>
            <person name="Oberbeckmann S."/>
            <person name="Bunk B."/>
            <person name="Jeske O."/>
            <person name="Meyerdierks A."/>
            <person name="Storesund J.E."/>
            <person name="Kallscheuer N."/>
            <person name="Luecker S."/>
            <person name="Lage O.M."/>
            <person name="Pohl T."/>
            <person name="Merkel B.J."/>
            <person name="Hornburger P."/>
            <person name="Mueller R.-W."/>
            <person name="Bruemmer F."/>
            <person name="Labrenz M."/>
            <person name="Spormann A.M."/>
            <person name="Op den Camp H."/>
            <person name="Overmann J."/>
            <person name="Amann R."/>
            <person name="Jetten M.S.M."/>
            <person name="Mascher T."/>
            <person name="Medema M.H."/>
            <person name="Devos D.P."/>
            <person name="Kaster A.-K."/>
            <person name="Ovreas L."/>
            <person name="Rohde M."/>
            <person name="Galperin M.Y."/>
            <person name="Jogler C."/>
        </authorList>
    </citation>
    <scope>NUCLEOTIDE SEQUENCE [LARGE SCALE GENOMIC DNA]</scope>
    <source>
        <strain evidence="2 4">TBK1r</strain>
    </source>
</reference>
<keyword evidence="1" id="KW-0812">Transmembrane</keyword>
<dbReference type="Proteomes" id="UP000318081">
    <property type="component" value="Chromosome"/>
</dbReference>
<organism evidence="2 4">
    <name type="scientific">Stieleria magnilauensis</name>
    <dbReference type="NCBI Taxonomy" id="2527963"/>
    <lineage>
        <taxon>Bacteria</taxon>
        <taxon>Pseudomonadati</taxon>
        <taxon>Planctomycetota</taxon>
        <taxon>Planctomycetia</taxon>
        <taxon>Pirellulales</taxon>
        <taxon>Pirellulaceae</taxon>
        <taxon>Stieleria</taxon>
    </lineage>
</organism>
<evidence type="ECO:0000313" key="4">
    <source>
        <dbReference type="Proteomes" id="UP000318081"/>
    </source>
</evidence>
<name>A0ABX5Y206_9BACT</name>
<dbReference type="EMBL" id="CP036432">
    <property type="protein sequence ID" value="QDV86971.1"/>
    <property type="molecule type" value="Genomic_DNA"/>
</dbReference>
<dbReference type="EMBL" id="CP036432">
    <property type="protein sequence ID" value="QDV87049.1"/>
    <property type="molecule type" value="Genomic_DNA"/>
</dbReference>
<accession>A0ABX5Y206</accession>
<gene>
    <name evidence="2" type="ORF">TBK1r_59980</name>
    <name evidence="3" type="ORF">TBK1r_60760</name>
</gene>
<evidence type="ECO:0000313" key="3">
    <source>
        <dbReference type="EMBL" id="QDV87049.1"/>
    </source>
</evidence>
<keyword evidence="1" id="KW-0472">Membrane</keyword>
<sequence length="65" mass="6760">MNRATLTIAGNLISAAGAILLAVMVCTDSLQVVHRAVLALTMACLAARWALEAYATWAQPTGSDT</sequence>
<feature type="transmembrane region" description="Helical" evidence="1">
    <location>
        <begin position="6"/>
        <end position="25"/>
    </location>
</feature>
<evidence type="ECO:0008006" key="5">
    <source>
        <dbReference type="Google" id="ProtNLM"/>
    </source>
</evidence>